<sequence>MPIAAASASEPLPIAPHAAHLRVPRPADVSLVHANPIVSQAVDCRRVSVPVELQRGPFFAMAGWQKKDINGGFSAAAPGALSRRLTPLSGRLLGDMGDPDGLDIPPHQLPYLQNVIGDGERPANAQEGKKWRPR</sequence>
<dbReference type="EMBL" id="JAQQWN010000007">
    <property type="protein sequence ID" value="KAK8075617.1"/>
    <property type="molecule type" value="Genomic_DNA"/>
</dbReference>
<keyword evidence="3" id="KW-1185">Reference proteome</keyword>
<organism evidence="2 3">
    <name type="scientific">Apiospora hydei</name>
    <dbReference type="NCBI Taxonomy" id="1337664"/>
    <lineage>
        <taxon>Eukaryota</taxon>
        <taxon>Fungi</taxon>
        <taxon>Dikarya</taxon>
        <taxon>Ascomycota</taxon>
        <taxon>Pezizomycotina</taxon>
        <taxon>Sordariomycetes</taxon>
        <taxon>Xylariomycetidae</taxon>
        <taxon>Amphisphaeriales</taxon>
        <taxon>Apiosporaceae</taxon>
        <taxon>Apiospora</taxon>
    </lineage>
</organism>
<evidence type="ECO:0000256" key="1">
    <source>
        <dbReference type="SAM" id="MobiDB-lite"/>
    </source>
</evidence>
<accession>A0ABR1VWK4</accession>
<gene>
    <name evidence="2" type="ORF">PG997_010280</name>
</gene>
<protein>
    <submittedName>
        <fullName evidence="2">Uncharacterized protein</fullName>
    </submittedName>
</protein>
<reference evidence="2 3" key="1">
    <citation type="submission" date="2023-01" db="EMBL/GenBank/DDBJ databases">
        <title>Analysis of 21 Apiospora genomes using comparative genomics revels a genus with tremendous synthesis potential of carbohydrate active enzymes and secondary metabolites.</title>
        <authorList>
            <person name="Sorensen T."/>
        </authorList>
    </citation>
    <scope>NUCLEOTIDE SEQUENCE [LARGE SCALE GENOMIC DNA]</scope>
    <source>
        <strain evidence="2 3">CBS 114990</strain>
    </source>
</reference>
<evidence type="ECO:0000313" key="2">
    <source>
        <dbReference type="EMBL" id="KAK8075617.1"/>
    </source>
</evidence>
<evidence type="ECO:0000313" key="3">
    <source>
        <dbReference type="Proteomes" id="UP001433268"/>
    </source>
</evidence>
<dbReference type="Proteomes" id="UP001433268">
    <property type="component" value="Unassembled WGS sequence"/>
</dbReference>
<dbReference type="GeneID" id="92047655"/>
<name>A0ABR1VWK4_9PEZI</name>
<proteinExistence type="predicted"/>
<dbReference type="RefSeq" id="XP_066666557.1">
    <property type="nucleotide sequence ID" value="XM_066814595.1"/>
</dbReference>
<comment type="caution">
    <text evidence="2">The sequence shown here is derived from an EMBL/GenBank/DDBJ whole genome shotgun (WGS) entry which is preliminary data.</text>
</comment>
<feature type="region of interest" description="Disordered" evidence="1">
    <location>
        <begin position="114"/>
        <end position="134"/>
    </location>
</feature>